<dbReference type="RefSeq" id="WP_011720495.1">
    <property type="nucleotide sequence ID" value="NC_008578.1"/>
</dbReference>
<dbReference type="eggNOG" id="COG2050">
    <property type="taxonomic scope" value="Bacteria"/>
</dbReference>
<evidence type="ECO:0000259" key="4">
    <source>
        <dbReference type="Pfam" id="PF03061"/>
    </source>
</evidence>
<feature type="domain" description="Thioesterase" evidence="4">
    <location>
        <begin position="73"/>
        <end position="145"/>
    </location>
</feature>
<dbReference type="PANTHER" id="PTHR42856:SF1">
    <property type="entry name" value="ACYL-COENZYME A THIOESTERASE PAAI"/>
    <property type="match status" value="1"/>
</dbReference>
<name>A0LVH2_ACIC1</name>
<gene>
    <name evidence="5" type="ordered locus">Acel_1660</name>
</gene>
<dbReference type="Pfam" id="PF03061">
    <property type="entry name" value="4HBT"/>
    <property type="match status" value="1"/>
</dbReference>
<organism evidence="5 6">
    <name type="scientific">Acidothermus cellulolyticus (strain ATCC 43068 / DSM 8971 / 11B)</name>
    <dbReference type="NCBI Taxonomy" id="351607"/>
    <lineage>
        <taxon>Bacteria</taxon>
        <taxon>Bacillati</taxon>
        <taxon>Actinomycetota</taxon>
        <taxon>Actinomycetes</taxon>
        <taxon>Acidothermales</taxon>
        <taxon>Acidothermaceae</taxon>
        <taxon>Acidothermus</taxon>
    </lineage>
</organism>
<dbReference type="SUPFAM" id="SSF54637">
    <property type="entry name" value="Thioesterase/thiol ester dehydrase-isomerase"/>
    <property type="match status" value="1"/>
</dbReference>
<dbReference type="PANTHER" id="PTHR42856">
    <property type="entry name" value="ACYL-COENZYME A THIOESTERASE PAAI"/>
    <property type="match status" value="1"/>
</dbReference>
<dbReference type="OrthoDB" id="32575at2"/>
<dbReference type="STRING" id="351607.Acel_1660"/>
<protein>
    <submittedName>
        <fullName evidence="5">Phenylacetic acid degradation protein PaaD</fullName>
    </submittedName>
</protein>
<accession>A0LVH2</accession>
<dbReference type="FunFam" id="3.10.129.10:FF:000022">
    <property type="entry name" value="Phenylacetic acid degradation protein"/>
    <property type="match status" value="1"/>
</dbReference>
<proteinExistence type="inferred from homology"/>
<evidence type="ECO:0000256" key="3">
    <source>
        <dbReference type="SAM" id="MobiDB-lite"/>
    </source>
</evidence>
<feature type="compositionally biased region" description="Basic and acidic residues" evidence="3">
    <location>
        <begin position="1"/>
        <end position="11"/>
    </location>
</feature>
<dbReference type="InterPro" id="IPR052723">
    <property type="entry name" value="Acyl-CoA_thioesterase_PaaI"/>
</dbReference>
<evidence type="ECO:0000256" key="1">
    <source>
        <dbReference type="ARBA" id="ARBA00008324"/>
    </source>
</evidence>
<keyword evidence="6" id="KW-1185">Reference proteome</keyword>
<dbReference type="Proteomes" id="UP000008221">
    <property type="component" value="Chromosome"/>
</dbReference>
<keyword evidence="2" id="KW-0378">Hydrolase</keyword>
<reference evidence="5 6" key="1">
    <citation type="journal article" date="2009" name="Genome Res.">
        <title>Complete genome of the cellulolytic thermophile Acidothermus cellulolyticus 11B provides insights into its ecophysiological and evolutionary adaptations.</title>
        <authorList>
            <person name="Barabote R.D."/>
            <person name="Xie G."/>
            <person name="Leu D.H."/>
            <person name="Normand P."/>
            <person name="Necsulea A."/>
            <person name="Daubin V."/>
            <person name="Medigue C."/>
            <person name="Adney W.S."/>
            <person name="Xu X.C."/>
            <person name="Lapidus A."/>
            <person name="Parales R.E."/>
            <person name="Detter C."/>
            <person name="Pujic P."/>
            <person name="Bruce D."/>
            <person name="Lavire C."/>
            <person name="Challacombe J.F."/>
            <person name="Brettin T.S."/>
            <person name="Berry A.M."/>
        </authorList>
    </citation>
    <scope>NUCLEOTIDE SEQUENCE [LARGE SCALE GENOMIC DNA]</scope>
    <source>
        <strain evidence="6">ATCC 43068 / DSM 8971 / 11B</strain>
    </source>
</reference>
<dbReference type="InterPro" id="IPR003736">
    <property type="entry name" value="PAAI_dom"/>
</dbReference>
<dbReference type="NCBIfam" id="TIGR00369">
    <property type="entry name" value="unchar_dom_1"/>
    <property type="match status" value="1"/>
</dbReference>
<dbReference type="KEGG" id="ace:Acel_1660"/>
<evidence type="ECO:0000313" key="6">
    <source>
        <dbReference type="Proteomes" id="UP000008221"/>
    </source>
</evidence>
<dbReference type="InParanoid" id="A0LVH2"/>
<dbReference type="NCBIfam" id="TIGR02286">
    <property type="entry name" value="PaaD"/>
    <property type="match status" value="1"/>
</dbReference>
<dbReference type="GO" id="GO:0016289">
    <property type="term" value="F:acyl-CoA hydrolase activity"/>
    <property type="evidence" value="ECO:0007669"/>
    <property type="project" value="UniProtKB-ARBA"/>
</dbReference>
<evidence type="ECO:0000313" key="5">
    <source>
        <dbReference type="EMBL" id="ABK53432.1"/>
    </source>
</evidence>
<dbReference type="InterPro" id="IPR006683">
    <property type="entry name" value="Thioestr_dom"/>
</dbReference>
<dbReference type="Gene3D" id="3.10.129.10">
    <property type="entry name" value="Hotdog Thioesterase"/>
    <property type="match status" value="1"/>
</dbReference>
<comment type="similarity">
    <text evidence="1">Belongs to the thioesterase PaaI family.</text>
</comment>
<dbReference type="EMBL" id="CP000481">
    <property type="protein sequence ID" value="ABK53432.1"/>
    <property type="molecule type" value="Genomic_DNA"/>
</dbReference>
<dbReference type="HOGENOM" id="CLU_089876_11_0_11"/>
<evidence type="ECO:0000256" key="2">
    <source>
        <dbReference type="ARBA" id="ARBA00022801"/>
    </source>
</evidence>
<dbReference type="InterPro" id="IPR029069">
    <property type="entry name" value="HotDog_dom_sf"/>
</dbReference>
<dbReference type="InterPro" id="IPR011973">
    <property type="entry name" value="PaaD"/>
</dbReference>
<sequence>MAADDATDRTPDAASDYPPAGDPQNAEERARRCAEVMYRADAASQRLGISIVEIAPGRAVATMTVRDDMVNGHGVCHGGFVFALADTAFAFACNSYGRVAVAAGADITFVQPAVAGETLTAEAVERIRYGRSGLYDVTVRGTDGRCIAEFRGRSRLMDRELLDG</sequence>
<dbReference type="CDD" id="cd03443">
    <property type="entry name" value="PaaI_thioesterase"/>
    <property type="match status" value="1"/>
</dbReference>
<dbReference type="AlphaFoldDB" id="A0LVH2"/>
<feature type="region of interest" description="Disordered" evidence="3">
    <location>
        <begin position="1"/>
        <end position="29"/>
    </location>
</feature>